<dbReference type="EMBL" id="FNPB01000018">
    <property type="protein sequence ID" value="SDY48684.1"/>
    <property type="molecule type" value="Genomic_DNA"/>
</dbReference>
<dbReference type="AlphaFoldDB" id="A0A1H3KAU2"/>
<dbReference type="SMART" id="SM00881">
    <property type="entry name" value="CoA_binding"/>
    <property type="match status" value="1"/>
</dbReference>
<reference evidence="5" key="1">
    <citation type="submission" date="2016-10" db="EMBL/GenBank/DDBJ databases">
        <authorList>
            <person name="Varghese N."/>
            <person name="Submissions S."/>
        </authorList>
    </citation>
    <scope>NUCLEOTIDE SEQUENCE [LARGE SCALE GENOMIC DNA]</scope>
    <source>
        <strain evidence="5">CGMCC 1.10118</strain>
    </source>
</reference>
<dbReference type="InterPro" id="IPR003781">
    <property type="entry name" value="CoA-bd"/>
</dbReference>
<dbReference type="SUPFAM" id="SSF51735">
    <property type="entry name" value="NAD(P)-binding Rossmann-fold domains"/>
    <property type="match status" value="1"/>
</dbReference>
<dbReference type="PANTHER" id="PTHR42793">
    <property type="entry name" value="COA BINDING DOMAIN CONTAINING PROTEIN"/>
    <property type="match status" value="1"/>
</dbReference>
<dbReference type="GO" id="GO:0043758">
    <property type="term" value="F:acetate-CoA ligase (ADP-forming) activity"/>
    <property type="evidence" value="ECO:0007669"/>
    <property type="project" value="UniProtKB-EC"/>
</dbReference>
<evidence type="ECO:0000256" key="1">
    <source>
        <dbReference type="ARBA" id="ARBA00001619"/>
    </source>
</evidence>
<proteinExistence type="predicted"/>
<dbReference type="OrthoDB" id="18103at2157"/>
<dbReference type="Proteomes" id="UP000199170">
    <property type="component" value="Unassembled WGS sequence"/>
</dbReference>
<dbReference type="Pfam" id="PF13607">
    <property type="entry name" value="Succ_CoA_lig"/>
    <property type="match status" value="1"/>
</dbReference>
<dbReference type="EC" id="6.2.1.13" evidence="2"/>
<protein>
    <recommendedName>
        <fullName evidence="2">acetate--CoA ligase (ADP-forming)</fullName>
        <ecNumber evidence="2">6.2.1.13</ecNumber>
    </recommendedName>
</protein>
<dbReference type="InterPro" id="IPR016102">
    <property type="entry name" value="Succinyl-CoA_synth-like"/>
</dbReference>
<evidence type="ECO:0000313" key="5">
    <source>
        <dbReference type="Proteomes" id="UP000199170"/>
    </source>
</evidence>
<dbReference type="STRING" id="660517.SAMN04487946_1187"/>
<comment type="catalytic activity">
    <reaction evidence="1">
        <text>acetate + ATP + CoA = acetyl-CoA + ADP + phosphate</text>
        <dbReference type="Rhea" id="RHEA:15081"/>
        <dbReference type="ChEBI" id="CHEBI:30089"/>
        <dbReference type="ChEBI" id="CHEBI:30616"/>
        <dbReference type="ChEBI" id="CHEBI:43474"/>
        <dbReference type="ChEBI" id="CHEBI:57287"/>
        <dbReference type="ChEBI" id="CHEBI:57288"/>
        <dbReference type="ChEBI" id="CHEBI:456216"/>
        <dbReference type="EC" id="6.2.1.13"/>
    </reaction>
</comment>
<evidence type="ECO:0000256" key="2">
    <source>
        <dbReference type="ARBA" id="ARBA00012957"/>
    </source>
</evidence>
<evidence type="ECO:0000259" key="3">
    <source>
        <dbReference type="SMART" id="SM00881"/>
    </source>
</evidence>
<dbReference type="InterPro" id="IPR032875">
    <property type="entry name" value="Succ_CoA_lig_flav_dom"/>
</dbReference>
<dbReference type="Gene3D" id="3.40.50.261">
    <property type="entry name" value="Succinyl-CoA synthetase domains"/>
    <property type="match status" value="2"/>
</dbReference>
<gene>
    <name evidence="4" type="ORF">SAMN04487946_1187</name>
</gene>
<evidence type="ECO:0000313" key="4">
    <source>
        <dbReference type="EMBL" id="SDY48684.1"/>
    </source>
</evidence>
<name>A0A1H3KAU2_9EURY</name>
<dbReference type="RefSeq" id="WP_089769503.1">
    <property type="nucleotide sequence ID" value="NZ_FNPB01000018.1"/>
</dbReference>
<dbReference type="SUPFAM" id="SSF52210">
    <property type="entry name" value="Succinyl-CoA synthetase domains"/>
    <property type="match status" value="2"/>
</dbReference>
<dbReference type="InterPro" id="IPR036291">
    <property type="entry name" value="NAD(P)-bd_dom_sf"/>
</dbReference>
<dbReference type="Gene3D" id="3.40.50.720">
    <property type="entry name" value="NAD(P)-binding Rossmann-like Domain"/>
    <property type="match status" value="1"/>
</dbReference>
<organism evidence="4 5">
    <name type="scientific">Halobellus clavatus</name>
    <dbReference type="NCBI Taxonomy" id="660517"/>
    <lineage>
        <taxon>Archaea</taxon>
        <taxon>Methanobacteriati</taxon>
        <taxon>Methanobacteriota</taxon>
        <taxon>Stenosarchaea group</taxon>
        <taxon>Halobacteria</taxon>
        <taxon>Halobacteriales</taxon>
        <taxon>Haloferacaceae</taxon>
        <taxon>Halobellus</taxon>
    </lineage>
</organism>
<feature type="domain" description="CoA-binding" evidence="3">
    <location>
        <begin position="6"/>
        <end position="98"/>
    </location>
</feature>
<accession>A0A1H3KAU2</accession>
<sequence>MGISDLFDPQSIAVIGASATPGKLGNDAMANAKEFDGPVYPVNPSGDGTVYGYEFVDSVADTDADLALCCVPAPATPDVIEDCGRAGVGAAVVFAGGFAEAGEAGQTRQAEIRQTAEEYDIAVLGPNTAGHIIPHKNIFSSFVPGFDEIEQGDVAVVAQSGGIGVTATFQLEREGYGISGMYGLGNRVNTDFADVIPKLDEDPQTKAIGLHIEGTTEIDEFAEVVSDATTPIVALKSGNRMRDFVQAHTAAPNQTYERYEEILTANGGAMAGSVTELLDASRVLAKSPTPAGPNVGLVTAQAGPGIMMADYLAERGATFPELTAETQDQLDDLLLGFTYDENPVDTGRPMPEFGEVIDTVARDDNVDIVLVYEIFEHSLGYPIDELETLSAELDKPIVFTVAGPYDPLEPDRQRMEELGIPTFDAPERGAYATSVLVDSVR</sequence>
<dbReference type="PANTHER" id="PTHR42793:SF1">
    <property type="entry name" value="PEPTIDYL-LYSINE N-ACETYLTRANSFERASE PATZ"/>
    <property type="match status" value="1"/>
</dbReference>
<keyword evidence="5" id="KW-1185">Reference proteome</keyword>
<dbReference type="Pfam" id="PF13380">
    <property type="entry name" value="CoA_binding_2"/>
    <property type="match status" value="1"/>
</dbReference>